<keyword evidence="5 7" id="KW-0808">Transferase</keyword>
<dbReference type="Pfam" id="PF00590">
    <property type="entry name" value="TP_methylase"/>
    <property type="match status" value="2"/>
</dbReference>
<dbReference type="NCBIfam" id="NF004647">
    <property type="entry name" value="PRK05990.1"/>
    <property type="match status" value="1"/>
</dbReference>
<evidence type="ECO:0000256" key="5">
    <source>
        <dbReference type="ARBA" id="ARBA00022679"/>
    </source>
</evidence>
<comment type="caution">
    <text evidence="9">The sequence shown here is derived from an EMBL/GenBank/DDBJ whole genome shotgun (WGS) entry which is preliminary data.</text>
</comment>
<dbReference type="InterPro" id="IPR014777">
    <property type="entry name" value="4pyrrole_Mease_sub1"/>
</dbReference>
<dbReference type="EMBL" id="JBHTIL010000006">
    <property type="protein sequence ID" value="MFD0927619.1"/>
    <property type="molecule type" value="Genomic_DNA"/>
</dbReference>
<comment type="pathway">
    <text evidence="1">Cofactor biosynthesis; adenosylcobalamin biosynthesis.</text>
</comment>
<evidence type="ECO:0000256" key="3">
    <source>
        <dbReference type="ARBA" id="ARBA00022573"/>
    </source>
</evidence>
<dbReference type="Gene3D" id="3.40.1010.10">
    <property type="entry name" value="Cobalt-precorrin-4 Transmethylase, Domain 1"/>
    <property type="match status" value="2"/>
</dbReference>
<dbReference type="PROSITE" id="PS00840">
    <property type="entry name" value="SUMT_2"/>
    <property type="match status" value="1"/>
</dbReference>
<evidence type="ECO:0000313" key="10">
    <source>
        <dbReference type="Proteomes" id="UP001597068"/>
    </source>
</evidence>
<keyword evidence="4 7" id="KW-0489">Methyltransferase</keyword>
<dbReference type="InterPro" id="IPR051810">
    <property type="entry name" value="Precorrin_MeTrfase"/>
</dbReference>
<dbReference type="SUPFAM" id="SSF53790">
    <property type="entry name" value="Tetrapyrrole methylase"/>
    <property type="match status" value="2"/>
</dbReference>
<name>A0ABW3GBD8_9NOCA</name>
<evidence type="ECO:0000259" key="8">
    <source>
        <dbReference type="Pfam" id="PF00590"/>
    </source>
</evidence>
<evidence type="ECO:0000256" key="7">
    <source>
        <dbReference type="RuleBase" id="RU003960"/>
    </source>
</evidence>
<accession>A0ABW3GBD8</accession>
<dbReference type="NCBIfam" id="TIGR01466">
    <property type="entry name" value="cobJ_cbiH"/>
    <property type="match status" value="1"/>
</dbReference>
<dbReference type="InterPro" id="IPR003043">
    <property type="entry name" value="Uropor_MeTrfase_CS"/>
</dbReference>
<dbReference type="PANTHER" id="PTHR47036:SF1">
    <property type="entry name" value="COBALT-FACTOR III C(17)-METHYLTRANSFERASE-RELATED"/>
    <property type="match status" value="1"/>
</dbReference>
<dbReference type="GO" id="GO:0030788">
    <property type="term" value="F:precorrin-2 C20-methyltransferase activity"/>
    <property type="evidence" value="ECO:0007669"/>
    <property type="project" value="UniProtKB-EC"/>
</dbReference>
<dbReference type="NCBIfam" id="TIGR01467">
    <property type="entry name" value="cobI_cbiL"/>
    <property type="match status" value="1"/>
</dbReference>
<feature type="domain" description="Tetrapyrrole methylase" evidence="8">
    <location>
        <begin position="262"/>
        <end position="468"/>
    </location>
</feature>
<dbReference type="CDD" id="cd11645">
    <property type="entry name" value="Precorrin_2_C20_MT"/>
    <property type="match status" value="1"/>
</dbReference>
<dbReference type="RefSeq" id="WP_253648114.1">
    <property type="nucleotide sequence ID" value="NZ_BAAAMO010000001.1"/>
</dbReference>
<dbReference type="InterPro" id="IPR000878">
    <property type="entry name" value="4pyrrol_Mease"/>
</dbReference>
<dbReference type="InterPro" id="IPR012382">
    <property type="entry name" value="CobI/CbiL"/>
</dbReference>
<dbReference type="InterPro" id="IPR006363">
    <property type="entry name" value="Cbl_synth_CobJ/CibH_dom"/>
</dbReference>
<sequence>MSGSLGTLWGVGLGPGDSELVTVKAARVIGEADVVAYHCAQHGNSIALGVAQPYLRDGQTREELRYPVTTETTDHPGGYRGALDDFYTVAAERLAVHLRAGRSVALLAEGDPLFYSSFMHMHKRLVAEFPVEIIPGVTSPSASVAAVGLPWVEADETTTVLPGTLPRDELVRRLVDADAVAIMKLGRTFATVREALEIAGVADRAWYVERASTDRQRVLPVSEVDADSVPYFSMVVVPGPLNAVTSAPAAEPRSESDRVGEVVVVGLGPGAGRWTTPEVSAELARATDLVGYTTYLRRVTPTPSQRVHASDNKVESERACMALDLAARGARVAVVSSGDPGVFAMASAVVEMSADPVWSHVPVRVVPGVTAANAVAAAVGAPLGHDFAVVSLSDRLKPWETIAARVRAALAADLVLAVYNPGSRDRTWQVEALRDMVVESVGADRVIVLGRDVGGPTESTTITTAGDLDPAVVDMRTLLIIGSSTTQVVQRSAGTAVFTSRRYGDRPEGPAAGV</sequence>
<feature type="domain" description="Tetrapyrrole methylase" evidence="8">
    <location>
        <begin position="7"/>
        <end position="220"/>
    </location>
</feature>
<comment type="similarity">
    <text evidence="2 7">Belongs to the precorrin methyltransferase family.</text>
</comment>
<dbReference type="InterPro" id="IPR014776">
    <property type="entry name" value="4pyrrole_Mease_sub2"/>
</dbReference>
<dbReference type="PROSITE" id="PS00839">
    <property type="entry name" value="SUMT_1"/>
    <property type="match status" value="1"/>
</dbReference>
<evidence type="ECO:0000313" key="9">
    <source>
        <dbReference type="EMBL" id="MFD0927619.1"/>
    </source>
</evidence>
<evidence type="ECO:0000256" key="2">
    <source>
        <dbReference type="ARBA" id="ARBA00005879"/>
    </source>
</evidence>
<dbReference type="EC" id="2.1.1.130" evidence="9"/>
<keyword evidence="10" id="KW-1185">Reference proteome</keyword>
<dbReference type="Gene3D" id="3.30.950.10">
    <property type="entry name" value="Methyltransferase, Cobalt-precorrin-4 Transmethylase, Domain 2"/>
    <property type="match status" value="2"/>
</dbReference>
<keyword evidence="6" id="KW-0949">S-adenosyl-L-methionine</keyword>
<dbReference type="InterPro" id="IPR035996">
    <property type="entry name" value="4pyrrol_Methylase_sf"/>
</dbReference>
<evidence type="ECO:0000256" key="4">
    <source>
        <dbReference type="ARBA" id="ARBA00022603"/>
    </source>
</evidence>
<dbReference type="PANTHER" id="PTHR47036">
    <property type="entry name" value="COBALT-FACTOR III C(17)-METHYLTRANSFERASE-RELATED"/>
    <property type="match status" value="1"/>
</dbReference>
<dbReference type="CDD" id="cd11646">
    <property type="entry name" value="Precorrin_3B_C17_MT"/>
    <property type="match status" value="1"/>
</dbReference>
<protein>
    <submittedName>
        <fullName evidence="9">Precorrin-2 C(20)-methyltransferase</fullName>
        <ecNumber evidence="9">2.1.1.130</ecNumber>
    </submittedName>
</protein>
<evidence type="ECO:0000256" key="1">
    <source>
        <dbReference type="ARBA" id="ARBA00004953"/>
    </source>
</evidence>
<keyword evidence="3" id="KW-0169">Cobalamin biosynthesis</keyword>
<proteinExistence type="inferred from homology"/>
<organism evidence="9 10">
    <name type="scientific">Williamsia deligens</name>
    <dbReference type="NCBI Taxonomy" id="321325"/>
    <lineage>
        <taxon>Bacteria</taxon>
        <taxon>Bacillati</taxon>
        <taxon>Actinomycetota</taxon>
        <taxon>Actinomycetes</taxon>
        <taxon>Mycobacteriales</taxon>
        <taxon>Nocardiaceae</taxon>
        <taxon>Williamsia</taxon>
    </lineage>
</organism>
<evidence type="ECO:0000256" key="6">
    <source>
        <dbReference type="ARBA" id="ARBA00022691"/>
    </source>
</evidence>
<gene>
    <name evidence="9" type="ORF">ACFQ04_17900</name>
</gene>
<reference evidence="10" key="1">
    <citation type="journal article" date="2019" name="Int. J. Syst. Evol. Microbiol.">
        <title>The Global Catalogue of Microorganisms (GCM) 10K type strain sequencing project: providing services to taxonomists for standard genome sequencing and annotation.</title>
        <authorList>
            <consortium name="The Broad Institute Genomics Platform"/>
            <consortium name="The Broad Institute Genome Sequencing Center for Infectious Disease"/>
            <person name="Wu L."/>
            <person name="Ma J."/>
        </authorList>
    </citation>
    <scope>NUCLEOTIDE SEQUENCE [LARGE SCALE GENOMIC DNA]</scope>
    <source>
        <strain evidence="10">CCUG 50873</strain>
    </source>
</reference>
<dbReference type="GO" id="GO:0032259">
    <property type="term" value="P:methylation"/>
    <property type="evidence" value="ECO:0007669"/>
    <property type="project" value="UniProtKB-KW"/>
</dbReference>
<dbReference type="Proteomes" id="UP001597068">
    <property type="component" value="Unassembled WGS sequence"/>
</dbReference>
<dbReference type="InterPro" id="IPR006364">
    <property type="entry name" value="CobI/CbiL/CobIJ_dom"/>
</dbReference>